<name>A0A0A2GZV6_9FLAO</name>
<feature type="domain" description="HTH LytTR-type" evidence="2">
    <location>
        <begin position="170"/>
        <end position="261"/>
    </location>
</feature>
<keyword evidence="4" id="KW-1185">Reference proteome</keyword>
<dbReference type="PROSITE" id="PS50930">
    <property type="entry name" value="HTH_LYTTR"/>
    <property type="match status" value="1"/>
</dbReference>
<reference evidence="3 4" key="1">
    <citation type="submission" date="2014-10" db="EMBL/GenBank/DDBJ databases">
        <title>Draft genome sequence of the proteorhodopsin-containing marine bacterium Dokdonia donghaensis.</title>
        <authorList>
            <person name="Gomez-Consarnau L."/>
            <person name="Gonzalez J.M."/>
            <person name="Riedel T."/>
            <person name="Jaenicke S."/>
            <person name="Wagner-Doebler I."/>
            <person name="Fuhrman J.A."/>
        </authorList>
    </citation>
    <scope>NUCLEOTIDE SEQUENCE [LARGE SCALE GENOMIC DNA]</scope>
    <source>
        <strain evidence="3 4">DSW-1</strain>
    </source>
</reference>
<dbReference type="GO" id="GO:0003677">
    <property type="term" value="F:DNA binding"/>
    <property type="evidence" value="ECO:0007669"/>
    <property type="project" value="InterPro"/>
</dbReference>
<feature type="transmembrane region" description="Helical" evidence="1">
    <location>
        <begin position="45"/>
        <end position="62"/>
    </location>
</feature>
<dbReference type="Proteomes" id="UP000030140">
    <property type="component" value="Unassembled WGS sequence"/>
</dbReference>
<dbReference type="PATRIC" id="fig|1300343.5.peg.1900"/>
<dbReference type="RefSeq" id="WP_035324964.1">
    <property type="nucleotide sequence ID" value="NZ_CP015125.1"/>
</dbReference>
<sequence>MQKYPFDQKFSSYLFTALGLAIWVFAFLFLTEPLDVNQFKTSEKLIYLPLYGMLAAICYLGIYPMQKRLYKHKNKQWTLLSELLFFSMFITITFIVMRCFYLYVVVFNEPNPYSLGYYFTSIFLPAVIVIFPIVAIARYALGKYANKKIENSKLFISGDGNYEGIRLLESDLILLEASDNYVEVHYQSQGVLKKQLVRARLSRLEKEHTQLLRTHRSYLINRAHFASLKTQNNKLGVILTHDIFVPVSKTYISQVKEAFSFATN</sequence>
<protein>
    <submittedName>
        <fullName evidence="3">Transcriptional regulator</fullName>
    </submittedName>
</protein>
<keyword evidence="1" id="KW-1133">Transmembrane helix</keyword>
<organism evidence="3 4">
    <name type="scientific">Dokdonia donghaensis DSW-1</name>
    <dbReference type="NCBI Taxonomy" id="1300343"/>
    <lineage>
        <taxon>Bacteria</taxon>
        <taxon>Pseudomonadati</taxon>
        <taxon>Bacteroidota</taxon>
        <taxon>Flavobacteriia</taxon>
        <taxon>Flavobacteriales</taxon>
        <taxon>Flavobacteriaceae</taxon>
        <taxon>Dokdonia</taxon>
    </lineage>
</organism>
<gene>
    <name evidence="3" type="ORF">NV36_03190</name>
</gene>
<feature type="transmembrane region" description="Helical" evidence="1">
    <location>
        <begin position="83"/>
        <end position="104"/>
    </location>
</feature>
<evidence type="ECO:0000256" key="1">
    <source>
        <dbReference type="SAM" id="Phobius"/>
    </source>
</evidence>
<keyword evidence="1" id="KW-0472">Membrane</keyword>
<dbReference type="EMBL" id="JSAQ01000001">
    <property type="protein sequence ID" value="KGO05945.1"/>
    <property type="molecule type" value="Genomic_DNA"/>
</dbReference>
<dbReference type="Pfam" id="PF04397">
    <property type="entry name" value="LytTR"/>
    <property type="match status" value="1"/>
</dbReference>
<comment type="caution">
    <text evidence="3">The sequence shown here is derived from an EMBL/GenBank/DDBJ whole genome shotgun (WGS) entry which is preliminary data.</text>
</comment>
<dbReference type="Gene3D" id="2.40.50.1020">
    <property type="entry name" value="LytTr DNA-binding domain"/>
    <property type="match status" value="1"/>
</dbReference>
<feature type="transmembrane region" description="Helical" evidence="1">
    <location>
        <begin position="116"/>
        <end position="141"/>
    </location>
</feature>
<feature type="transmembrane region" description="Helical" evidence="1">
    <location>
        <begin position="12"/>
        <end position="30"/>
    </location>
</feature>
<evidence type="ECO:0000313" key="3">
    <source>
        <dbReference type="EMBL" id="KGO05945.1"/>
    </source>
</evidence>
<evidence type="ECO:0000259" key="2">
    <source>
        <dbReference type="PROSITE" id="PS50930"/>
    </source>
</evidence>
<keyword evidence="1" id="KW-0812">Transmembrane</keyword>
<accession>A0A0A2GZV6</accession>
<dbReference type="KEGG" id="ddo:I597_1891"/>
<evidence type="ECO:0000313" key="4">
    <source>
        <dbReference type="Proteomes" id="UP000030140"/>
    </source>
</evidence>
<dbReference type="OrthoDB" id="1374288at2"/>
<dbReference type="InterPro" id="IPR007492">
    <property type="entry name" value="LytTR_DNA-bd_dom"/>
</dbReference>
<dbReference type="AlphaFoldDB" id="A0A0A2GZV6"/>
<dbReference type="SMART" id="SM00850">
    <property type="entry name" value="LytTR"/>
    <property type="match status" value="1"/>
</dbReference>
<proteinExistence type="predicted"/>